<dbReference type="InterPro" id="IPR036779">
    <property type="entry name" value="LysM_dom_sf"/>
</dbReference>
<dbReference type="GO" id="GO:0016020">
    <property type="term" value="C:membrane"/>
    <property type="evidence" value="ECO:0007669"/>
    <property type="project" value="InterPro"/>
</dbReference>
<dbReference type="AlphaFoldDB" id="A0A176TF73"/>
<comment type="similarity">
    <text evidence="1">Belongs to the transglycosylase Slt family.</text>
</comment>
<evidence type="ECO:0000259" key="2">
    <source>
        <dbReference type="PROSITE" id="PS51782"/>
    </source>
</evidence>
<dbReference type="GO" id="GO:0008933">
    <property type="term" value="F:peptidoglycan lytic transglycosylase activity"/>
    <property type="evidence" value="ECO:0007669"/>
    <property type="project" value="InterPro"/>
</dbReference>
<protein>
    <submittedName>
        <fullName evidence="3">Lytic transglycosylase</fullName>
    </submittedName>
</protein>
<dbReference type="PANTHER" id="PTHR37423:SF2">
    <property type="entry name" value="MEMBRANE-BOUND LYTIC MUREIN TRANSGLYCOSYLASE C"/>
    <property type="match status" value="1"/>
</dbReference>
<dbReference type="InterPro" id="IPR008258">
    <property type="entry name" value="Transglycosylase_SLT_dom_1"/>
</dbReference>
<evidence type="ECO:0000256" key="1">
    <source>
        <dbReference type="ARBA" id="ARBA00007734"/>
    </source>
</evidence>
<dbReference type="Proteomes" id="UP000076923">
    <property type="component" value="Unassembled WGS sequence"/>
</dbReference>
<dbReference type="Pfam" id="PF01476">
    <property type="entry name" value="LysM"/>
    <property type="match status" value="1"/>
</dbReference>
<evidence type="ECO:0000313" key="4">
    <source>
        <dbReference type="Proteomes" id="UP000076923"/>
    </source>
</evidence>
<dbReference type="InterPro" id="IPR000189">
    <property type="entry name" value="Transglyc_AS"/>
</dbReference>
<reference evidence="3 4" key="1">
    <citation type="submission" date="2016-02" db="EMBL/GenBank/DDBJ databases">
        <title>Draft genome sequence of Polaribacter atrinae KACC17473.</title>
        <authorList>
            <person name="Shin S.-K."/>
            <person name="Yi H."/>
        </authorList>
    </citation>
    <scope>NUCLEOTIDE SEQUENCE [LARGE SCALE GENOMIC DNA]</scope>
    <source>
        <strain evidence="3 4">KACC 17473</strain>
    </source>
</reference>
<dbReference type="Pfam" id="PF01464">
    <property type="entry name" value="SLT"/>
    <property type="match status" value="1"/>
</dbReference>
<dbReference type="InterPro" id="IPR018392">
    <property type="entry name" value="LysM"/>
</dbReference>
<dbReference type="RefSeq" id="WP_068447259.1">
    <property type="nucleotide sequence ID" value="NZ_CP150660.1"/>
</dbReference>
<comment type="caution">
    <text evidence="3">The sequence shown here is derived from an EMBL/GenBank/DDBJ whole genome shotgun (WGS) entry which is preliminary data.</text>
</comment>
<dbReference type="CDD" id="cd16894">
    <property type="entry name" value="MltD-like"/>
    <property type="match status" value="1"/>
</dbReference>
<sequence length="429" mass="49516">MKKLIICLLFTNTIFSQIKKDSLFITQDTIQEPVRKSFFSDADLDAIDSLLVDEKFNSALVDSLSYVINDIDITGNTSIVLTTDLLKLRLTALNSKTPFNLAFNPSLENVINSYLLYRKKYYPALMAKAKYYFPMFEQYLDQYDIPLEMKYLAIVESALRPKIKSPVGATGLWQFMYGTGIEFDLKVSSYVDERQDPVKATIAACKYLSQLFTVFGDWDLALAAYNSGPGNVRKAIKRSGGYTNYWNIRPYLPRETAGYVPAFYATMYIFEYATEHNIYSELPQFFNFQTDTIKIKRTISFDQISEKTAIDEDVLSELNPSYKLDIIPFVEDREYALRLPSDKVIEFLDKEKEIYALADTDDAQREKPLPKYFEMDQRIRYKVKSGDFLGKIANKFGVRVSDLKRWNSLKTSRLKIGQRLSVYPKKLGK</sequence>
<dbReference type="PROSITE" id="PS00922">
    <property type="entry name" value="TRANSGLYCOSYLASE"/>
    <property type="match status" value="1"/>
</dbReference>
<dbReference type="SUPFAM" id="SSF53955">
    <property type="entry name" value="Lysozyme-like"/>
    <property type="match status" value="1"/>
</dbReference>
<dbReference type="SUPFAM" id="SSF54106">
    <property type="entry name" value="LysM domain"/>
    <property type="match status" value="1"/>
</dbReference>
<name>A0A176TF73_9FLAO</name>
<feature type="domain" description="LysM" evidence="2">
    <location>
        <begin position="379"/>
        <end position="422"/>
    </location>
</feature>
<accession>A0A176TF73</accession>
<dbReference type="EMBL" id="LVWE01000002">
    <property type="protein sequence ID" value="OAD46567.1"/>
    <property type="molecule type" value="Genomic_DNA"/>
</dbReference>
<dbReference type="STRING" id="1333662.LPB303_01105"/>
<dbReference type="PROSITE" id="PS51782">
    <property type="entry name" value="LYSM"/>
    <property type="match status" value="1"/>
</dbReference>
<keyword evidence="4" id="KW-1185">Reference proteome</keyword>
<dbReference type="GO" id="GO:0000270">
    <property type="term" value="P:peptidoglycan metabolic process"/>
    <property type="evidence" value="ECO:0007669"/>
    <property type="project" value="InterPro"/>
</dbReference>
<dbReference type="CDD" id="cd00118">
    <property type="entry name" value="LysM"/>
    <property type="match status" value="1"/>
</dbReference>
<dbReference type="InterPro" id="IPR023346">
    <property type="entry name" value="Lysozyme-like_dom_sf"/>
</dbReference>
<dbReference type="OrthoDB" id="9815002at2"/>
<gene>
    <name evidence="3" type="ORF">LPB303_01105</name>
</gene>
<dbReference type="PANTHER" id="PTHR37423">
    <property type="entry name" value="SOLUBLE LYTIC MUREIN TRANSGLYCOSYLASE-RELATED"/>
    <property type="match status" value="1"/>
</dbReference>
<evidence type="ECO:0000313" key="3">
    <source>
        <dbReference type="EMBL" id="OAD46567.1"/>
    </source>
</evidence>
<proteinExistence type="inferred from homology"/>
<organism evidence="3 4">
    <name type="scientific">Polaribacter atrinae</name>
    <dbReference type="NCBI Taxonomy" id="1333662"/>
    <lineage>
        <taxon>Bacteria</taxon>
        <taxon>Pseudomonadati</taxon>
        <taxon>Bacteroidota</taxon>
        <taxon>Flavobacteriia</taxon>
        <taxon>Flavobacteriales</taxon>
        <taxon>Flavobacteriaceae</taxon>
    </lineage>
</organism>
<dbReference type="SMART" id="SM00257">
    <property type="entry name" value="LysM"/>
    <property type="match status" value="1"/>
</dbReference>
<dbReference type="Gene3D" id="3.10.350.10">
    <property type="entry name" value="LysM domain"/>
    <property type="match status" value="1"/>
</dbReference>
<dbReference type="Gene3D" id="1.10.530.10">
    <property type="match status" value="1"/>
</dbReference>